<keyword evidence="1" id="KW-0812">Transmembrane</keyword>
<keyword evidence="1" id="KW-1133">Transmembrane helix</keyword>
<feature type="transmembrane region" description="Helical" evidence="1">
    <location>
        <begin position="127"/>
        <end position="146"/>
    </location>
</feature>
<dbReference type="OrthoDB" id="504708at2759"/>
<reference evidence="2 3" key="1">
    <citation type="journal article" date="2018" name="Genome Biol. Evol.">
        <title>Multiple Roots of Fruiting Body Formation in Amoebozoa.</title>
        <authorList>
            <person name="Hillmann F."/>
            <person name="Forbes G."/>
            <person name="Novohradska S."/>
            <person name="Ferling I."/>
            <person name="Riege K."/>
            <person name="Groth M."/>
            <person name="Westermann M."/>
            <person name="Marz M."/>
            <person name="Spaller T."/>
            <person name="Winckler T."/>
            <person name="Schaap P."/>
            <person name="Glockner G."/>
        </authorList>
    </citation>
    <scope>NUCLEOTIDE SEQUENCE [LARGE SCALE GENOMIC DNA]</scope>
    <source>
        <strain evidence="2 3">Jena</strain>
    </source>
</reference>
<feature type="transmembrane region" description="Helical" evidence="1">
    <location>
        <begin position="76"/>
        <end position="98"/>
    </location>
</feature>
<organism evidence="2 3">
    <name type="scientific">Planoprotostelium fungivorum</name>
    <dbReference type="NCBI Taxonomy" id="1890364"/>
    <lineage>
        <taxon>Eukaryota</taxon>
        <taxon>Amoebozoa</taxon>
        <taxon>Evosea</taxon>
        <taxon>Variosea</taxon>
        <taxon>Cavosteliida</taxon>
        <taxon>Cavosteliaceae</taxon>
        <taxon>Planoprotostelium</taxon>
    </lineage>
</organism>
<accession>A0A2P6MPD2</accession>
<proteinExistence type="predicted"/>
<dbReference type="Proteomes" id="UP000241769">
    <property type="component" value="Unassembled WGS sequence"/>
</dbReference>
<protein>
    <submittedName>
        <fullName evidence="2">Uncharacterized protein</fullName>
    </submittedName>
</protein>
<gene>
    <name evidence="2" type="ORF">PROFUN_02579</name>
</gene>
<dbReference type="EMBL" id="MDYQ01000599">
    <property type="protein sequence ID" value="PRP73570.1"/>
    <property type="molecule type" value="Genomic_DNA"/>
</dbReference>
<evidence type="ECO:0000256" key="1">
    <source>
        <dbReference type="SAM" id="Phobius"/>
    </source>
</evidence>
<dbReference type="AlphaFoldDB" id="A0A2P6MPD2"/>
<name>A0A2P6MPD2_9EUKA</name>
<comment type="caution">
    <text evidence="2">The sequence shown here is derived from an EMBL/GenBank/DDBJ whole genome shotgun (WGS) entry which is preliminary data.</text>
</comment>
<keyword evidence="3" id="KW-1185">Reference proteome</keyword>
<dbReference type="InParanoid" id="A0A2P6MPD2"/>
<evidence type="ECO:0000313" key="3">
    <source>
        <dbReference type="Proteomes" id="UP000241769"/>
    </source>
</evidence>
<evidence type="ECO:0000313" key="2">
    <source>
        <dbReference type="EMBL" id="PRP73570.1"/>
    </source>
</evidence>
<keyword evidence="1" id="KW-0472">Membrane</keyword>
<sequence>MTPSVEGFLLEPDVWPSIVALKMALLLPHLEKKGSCIRSDIRLARISICRESNRAFLGKSNVSTERRRFRKYKNGIAFGIIMLVQFATVAVLGVYRIIGHPSGPYHSLSYCNNWKELELGCRELKKIEYMAILSNRILFFLITNLVSAKSKNATNFQWTGTGSLIDCMFKKHLIETCDLQSFLIFVKFQCYREKESRKTQQAVASKFGSNI</sequence>